<evidence type="ECO:0000256" key="2">
    <source>
        <dbReference type="SAM" id="Phobius"/>
    </source>
</evidence>
<dbReference type="InterPro" id="IPR037386">
    <property type="entry name" value="CCDC40"/>
</dbReference>
<feature type="coiled-coil region" evidence="1">
    <location>
        <begin position="784"/>
        <end position="853"/>
    </location>
</feature>
<keyword evidence="2" id="KW-0812">Transmembrane</keyword>
<feature type="coiled-coil region" evidence="1">
    <location>
        <begin position="598"/>
        <end position="625"/>
    </location>
</feature>
<sequence length="920" mass="106917">MMLHFFFIISSPFFQANLYILFYSFVCLFFSLHPFSSFISFCLYTMSQNDEDVDFDSASDISEMDPESDILAPVQRRIEDQLRRHLQEITQQLHETNNEFTAVQKEREDCGVQLYNAQQQLAKLQETLEKEHEKHNDIQQDHEDKLKLRDDLSGVNEVNTKRIQEMQAQLKKHQDELTKLTETYQKVENFNEELKNQVALEKNAAHKTESDITQLERDKMRQDALVVSLQTQIHNLENQSASIQEQIQTQKTETKLARDTLAEAVSEMEAINMEKKQLVQQWRSSLIGMQRRLDALKKTEEALQQQKEDLQVLENEIGGYRRDIRAMQVENSKLTEFLGRVDNDVLVLEKQLDVLLDRRDKNAQVFTALKNSADKTDEENKVVEGDIKIKTLEVGEVEKDIAKHAKVITDMEAKVLDYLSTQTTLKQESQGALHDIEKIKAGIRAKELQVTQMENELARIRVDTLQARAYNETLETTLADLEKELQARGTMVDKMQQDIRRRNDDIDRKQKQLDQLNHQYEDIISQHSGEQGEHVGPLEATINGLSRAIAAKSAENEALQQEWIKLQTELVDCKNAMNDINEVILDSQSKGTILEQKKDRLLATISQEKQEIAGLQKQAEAMHLEMKRVNTLLNQNANHTESAANDAFLLENDLVRRLEERKREAIQLERKVDEVRSAKRDLIEDMMGCERDIMFWERKLQIARETEMALDPTIGRAEIEKMKKEITYMEQRMAQLQREQKFLIEEMQKLIDHRDIIRTKGQAVQQSSHNNKSGATRLHVEKENARLFKELSNKRQEAQAKERSVKEVLADVEKTASEVDKVQHEIEGLDETIENLQQQLEAARRARDHTEDEKQLRQASLQRLREAEKGTYKLTCYPEEAETEQARLEEGRRTVVNVMEELAQQFPELDSELQELMTMV</sequence>
<feature type="coiled-coil region" evidence="1">
    <location>
        <begin position="651"/>
        <end position="685"/>
    </location>
</feature>
<dbReference type="Pfam" id="PF08647">
    <property type="entry name" value="BRE1"/>
    <property type="match status" value="1"/>
</dbReference>
<keyword evidence="4" id="KW-1185">Reference proteome</keyword>
<evidence type="ECO:0000313" key="4">
    <source>
        <dbReference type="Proteomes" id="UP000015354"/>
    </source>
</evidence>
<dbReference type="EMBL" id="ATMH01009134">
    <property type="protein sequence ID" value="EPY20145.1"/>
    <property type="molecule type" value="Genomic_DNA"/>
</dbReference>
<feature type="coiled-coil region" evidence="1">
    <location>
        <begin position="719"/>
        <end position="753"/>
    </location>
</feature>
<feature type="coiled-coil region" evidence="1">
    <location>
        <begin position="79"/>
        <end position="330"/>
    </location>
</feature>
<dbReference type="GO" id="GO:0035082">
    <property type="term" value="P:axoneme assembly"/>
    <property type="evidence" value="ECO:0007669"/>
    <property type="project" value="InterPro"/>
</dbReference>
<name>S9VAR7_9TRYP</name>
<dbReference type="PANTHER" id="PTHR16275">
    <property type="entry name" value="COILED-COIL DOMAIN-CONTAINING PROTEIN 40"/>
    <property type="match status" value="1"/>
</dbReference>
<keyword evidence="1" id="KW-0175">Coiled coil</keyword>
<reference evidence="3 4" key="1">
    <citation type="journal article" date="2013" name="PLoS ONE">
        <title>Predicting the Proteins of Angomonas deanei, Strigomonas culicis and Their Respective Endosymbionts Reveals New Aspects of the Trypanosomatidae Family.</title>
        <authorList>
            <person name="Motta M.C."/>
            <person name="Martins A.C."/>
            <person name="de Souza S.S."/>
            <person name="Catta-Preta C.M."/>
            <person name="Silva R."/>
            <person name="Klein C.C."/>
            <person name="de Almeida L.G."/>
            <person name="de Lima Cunha O."/>
            <person name="Ciapina L.P."/>
            <person name="Brocchi M."/>
            <person name="Colabardini A.C."/>
            <person name="de Araujo Lima B."/>
            <person name="Machado C.R."/>
            <person name="de Almeida Soares C.M."/>
            <person name="Probst C.M."/>
            <person name="de Menezes C.B."/>
            <person name="Thompson C.E."/>
            <person name="Bartholomeu D.C."/>
            <person name="Gradia D.F."/>
            <person name="Pavoni D.P."/>
            <person name="Grisard E.C."/>
            <person name="Fantinatti-Garboggini F."/>
            <person name="Marchini F.K."/>
            <person name="Rodrigues-Luiz G.F."/>
            <person name="Wagner G."/>
            <person name="Goldman G.H."/>
            <person name="Fietto J.L."/>
            <person name="Elias M.C."/>
            <person name="Goldman M.H."/>
            <person name="Sagot M.F."/>
            <person name="Pereira M."/>
            <person name="Stoco P.H."/>
            <person name="de Mendonca-Neto R.P."/>
            <person name="Teixeira S.M."/>
            <person name="Maciel T.E."/>
            <person name="de Oliveira Mendes T.A."/>
            <person name="Urmenyi T.P."/>
            <person name="de Souza W."/>
            <person name="Schenkman S."/>
            <person name="de Vasconcelos A.T."/>
        </authorList>
    </citation>
    <scope>NUCLEOTIDE SEQUENCE [LARGE SCALE GENOMIC DNA]</scope>
</reference>
<dbReference type="Proteomes" id="UP000015354">
    <property type="component" value="Unassembled WGS sequence"/>
</dbReference>
<dbReference type="GO" id="GO:0005737">
    <property type="term" value="C:cytoplasm"/>
    <property type="evidence" value="ECO:0007669"/>
    <property type="project" value="TreeGrafter"/>
</dbReference>
<keyword evidence="2" id="KW-0472">Membrane</keyword>
<feature type="coiled-coil region" evidence="1">
    <location>
        <begin position="492"/>
        <end position="562"/>
    </location>
</feature>
<accession>S9VAR7</accession>
<dbReference type="OrthoDB" id="188741at2759"/>
<protein>
    <recommendedName>
        <fullName evidence="5">Coiled-coil domain-containing protein 40</fullName>
    </recommendedName>
</protein>
<gene>
    <name evidence="3" type="ORF">STCU_09134</name>
</gene>
<dbReference type="AlphaFoldDB" id="S9VAR7"/>
<feature type="transmembrane region" description="Helical" evidence="2">
    <location>
        <begin position="20"/>
        <end position="46"/>
    </location>
</feature>
<evidence type="ECO:0008006" key="5">
    <source>
        <dbReference type="Google" id="ProtNLM"/>
    </source>
</evidence>
<evidence type="ECO:0000313" key="3">
    <source>
        <dbReference type="EMBL" id="EPY20145.1"/>
    </source>
</evidence>
<keyword evidence="2" id="KW-1133">Transmembrane helix</keyword>
<evidence type="ECO:0000256" key="1">
    <source>
        <dbReference type="SAM" id="Coils"/>
    </source>
</evidence>
<dbReference type="PANTHER" id="PTHR16275:SF8">
    <property type="entry name" value="COILED-COIL DOMAIN-CONTAINING PROTEIN 40"/>
    <property type="match status" value="1"/>
</dbReference>
<organism evidence="3 4">
    <name type="scientific">Strigomonas culicis</name>
    <dbReference type="NCBI Taxonomy" id="28005"/>
    <lineage>
        <taxon>Eukaryota</taxon>
        <taxon>Discoba</taxon>
        <taxon>Euglenozoa</taxon>
        <taxon>Kinetoplastea</taxon>
        <taxon>Metakinetoplastina</taxon>
        <taxon>Trypanosomatida</taxon>
        <taxon>Trypanosomatidae</taxon>
        <taxon>Strigomonadinae</taxon>
        <taxon>Strigomonas</taxon>
    </lineage>
</organism>
<comment type="caution">
    <text evidence="3">The sequence shown here is derived from an EMBL/GenBank/DDBJ whole genome shotgun (WGS) entry which is preliminary data.</text>
</comment>
<proteinExistence type="predicted"/>
<feature type="coiled-coil region" evidence="1">
    <location>
        <begin position="436"/>
        <end position="463"/>
    </location>
</feature>